<evidence type="ECO:0000256" key="8">
    <source>
        <dbReference type="ARBA" id="ARBA00022729"/>
    </source>
</evidence>
<dbReference type="PRINTS" id="PR00346">
    <property type="entry name" value="TISSUEFACTOR"/>
</dbReference>
<evidence type="ECO:0000256" key="11">
    <source>
        <dbReference type="ARBA" id="ARBA00023136"/>
    </source>
</evidence>
<gene>
    <name evidence="21" type="ORF">EXN66_Car014514</name>
</gene>
<dbReference type="SUPFAM" id="SSF49265">
    <property type="entry name" value="Fibronectin type III"/>
    <property type="match status" value="2"/>
</dbReference>
<keyword evidence="9 17" id="KW-1133">Transmembrane helix</keyword>
<evidence type="ECO:0000313" key="22">
    <source>
        <dbReference type="Proteomes" id="UP000503349"/>
    </source>
</evidence>
<dbReference type="InterPro" id="IPR013783">
    <property type="entry name" value="Ig-like_fold"/>
</dbReference>
<evidence type="ECO:0000256" key="7">
    <source>
        <dbReference type="ARBA" id="ARBA00022696"/>
    </source>
</evidence>
<dbReference type="InterPro" id="IPR003961">
    <property type="entry name" value="FN3_dom"/>
</dbReference>
<evidence type="ECO:0000256" key="18">
    <source>
        <dbReference type="SAM" id="SignalP"/>
    </source>
</evidence>
<dbReference type="EMBL" id="CM015725">
    <property type="protein sequence ID" value="KAF3698827.1"/>
    <property type="molecule type" value="Genomic_DNA"/>
</dbReference>
<dbReference type="Proteomes" id="UP000503349">
    <property type="component" value="Chromosome 14"/>
</dbReference>
<evidence type="ECO:0000259" key="20">
    <source>
        <dbReference type="Pfam" id="PF09294"/>
    </source>
</evidence>
<name>A0A6G1Q8K3_CHAAH</name>
<evidence type="ECO:0000256" key="14">
    <source>
        <dbReference type="ARBA" id="ARBA00023180"/>
    </source>
</evidence>
<keyword evidence="6 17" id="KW-0812">Transmembrane</keyword>
<dbReference type="GO" id="GO:0005886">
    <property type="term" value="C:plasma membrane"/>
    <property type="evidence" value="ECO:0007669"/>
    <property type="project" value="TreeGrafter"/>
</dbReference>
<evidence type="ECO:0000256" key="15">
    <source>
        <dbReference type="ARBA" id="ARBA00023288"/>
    </source>
</evidence>
<dbReference type="Pfam" id="PF01108">
    <property type="entry name" value="Tissue_fac"/>
    <property type="match status" value="1"/>
</dbReference>
<dbReference type="InterPro" id="IPR050650">
    <property type="entry name" value="Type-II_Cytokine-TF_Rcpt"/>
</dbReference>
<dbReference type="Pfam" id="PF09294">
    <property type="entry name" value="Interfer-bind"/>
    <property type="match status" value="1"/>
</dbReference>
<dbReference type="InterPro" id="IPR036116">
    <property type="entry name" value="FN3_sf"/>
</dbReference>
<dbReference type="Gene3D" id="2.60.40.10">
    <property type="entry name" value="Immunoglobulins"/>
    <property type="match status" value="2"/>
</dbReference>
<dbReference type="InterPro" id="IPR015373">
    <property type="entry name" value="Interferon/interleukin_rcp_dom"/>
</dbReference>
<feature type="chain" id="PRO_5026025297" description="Tissue factor" evidence="18">
    <location>
        <begin position="23"/>
        <end position="282"/>
    </location>
</feature>
<organism evidence="21 22">
    <name type="scientific">Channa argus</name>
    <name type="common">Northern snakehead</name>
    <name type="synonym">Ophicephalus argus</name>
    <dbReference type="NCBI Taxonomy" id="215402"/>
    <lineage>
        <taxon>Eukaryota</taxon>
        <taxon>Metazoa</taxon>
        <taxon>Chordata</taxon>
        <taxon>Craniata</taxon>
        <taxon>Vertebrata</taxon>
        <taxon>Euteleostomi</taxon>
        <taxon>Actinopterygii</taxon>
        <taxon>Neopterygii</taxon>
        <taxon>Teleostei</taxon>
        <taxon>Neoteleostei</taxon>
        <taxon>Acanthomorphata</taxon>
        <taxon>Anabantaria</taxon>
        <taxon>Anabantiformes</taxon>
        <taxon>Channoidei</taxon>
        <taxon>Channidae</taxon>
        <taxon>Channa</taxon>
    </lineage>
</organism>
<dbReference type="InterPro" id="IPR001187">
    <property type="entry name" value="Tissue_factor"/>
</dbReference>
<evidence type="ECO:0000259" key="19">
    <source>
        <dbReference type="Pfam" id="PF01108"/>
    </source>
</evidence>
<keyword evidence="12" id="KW-0564">Palmitate</keyword>
<keyword evidence="7" id="KW-0356">Hemostasis</keyword>
<comment type="subcellular location">
    <subcellularLocation>
        <location evidence="2">Membrane</location>
        <topology evidence="2">Single-pass type I membrane protein</topology>
    </subcellularLocation>
</comment>
<feature type="signal peptide" evidence="18">
    <location>
        <begin position="1"/>
        <end position="22"/>
    </location>
</feature>
<keyword evidence="15" id="KW-0449">Lipoprotein</keyword>
<comment type="subunit">
    <text evidence="4">Interacts with HSPE; the interaction, inhibited by heparin, promotes the generation of activated factor X and activates coagulation in the presence of activated factor VII.</text>
</comment>
<evidence type="ECO:0000256" key="4">
    <source>
        <dbReference type="ARBA" id="ARBA00011184"/>
    </source>
</evidence>
<comment type="similarity">
    <text evidence="3">Belongs to the tissue factor family.</text>
</comment>
<keyword evidence="10" id="KW-0094">Blood coagulation</keyword>
<reference evidence="22" key="2">
    <citation type="submission" date="2019-02" db="EMBL/GenBank/DDBJ databases">
        <title>Opniocepnalus argus Var Kimnra genome.</title>
        <authorList>
            <person name="Zhou C."/>
            <person name="Xiao S."/>
        </authorList>
    </citation>
    <scope>NUCLEOTIDE SEQUENCE [LARGE SCALE GENOMIC DNA]</scope>
</reference>
<accession>A0A6G1Q8K3</accession>
<dbReference type="GO" id="GO:0004896">
    <property type="term" value="F:cytokine receptor activity"/>
    <property type="evidence" value="ECO:0007669"/>
    <property type="project" value="TreeGrafter"/>
</dbReference>
<evidence type="ECO:0000256" key="9">
    <source>
        <dbReference type="ARBA" id="ARBA00022989"/>
    </source>
</evidence>
<evidence type="ECO:0000256" key="1">
    <source>
        <dbReference type="ARBA" id="ARBA00002201"/>
    </source>
</evidence>
<feature type="transmembrane region" description="Helical" evidence="17">
    <location>
        <begin position="241"/>
        <end position="266"/>
    </location>
</feature>
<evidence type="ECO:0000256" key="13">
    <source>
        <dbReference type="ARBA" id="ARBA00023157"/>
    </source>
</evidence>
<reference evidence="21 22" key="1">
    <citation type="submission" date="2019-02" db="EMBL/GenBank/DDBJ databases">
        <title>Opniocepnalus argus genome.</title>
        <authorList>
            <person name="Zhou C."/>
            <person name="Xiao S."/>
        </authorList>
    </citation>
    <scope>NUCLEOTIDE SEQUENCE [LARGE SCALE GENOMIC DNA]</scope>
    <source>
        <strain evidence="21">OARG1902GOOAL</strain>
        <tissue evidence="21">Muscle</tissue>
    </source>
</reference>
<evidence type="ECO:0000256" key="5">
    <source>
        <dbReference type="ARBA" id="ARBA00018722"/>
    </source>
</evidence>
<evidence type="ECO:0000256" key="3">
    <source>
        <dbReference type="ARBA" id="ARBA00009197"/>
    </source>
</evidence>
<evidence type="ECO:0000256" key="2">
    <source>
        <dbReference type="ARBA" id="ARBA00004479"/>
    </source>
</evidence>
<comment type="function">
    <text evidence="1">Initiates blood coagulation by forming a complex with circulating factor VII or VIIa. The [TF:VIIa] complex activates factors IX or X by specific limited proteolysis. TF plays a role in normal hemostasis by initiating the cell-surface assembly and propagation of the coagulation protease cascade.</text>
</comment>
<dbReference type="FunFam" id="2.60.40.10:FF:000899">
    <property type="entry name" value="Tissue factor"/>
    <property type="match status" value="1"/>
</dbReference>
<protein>
    <recommendedName>
        <fullName evidence="5">Tissue factor</fullName>
    </recommendedName>
    <alternativeName>
        <fullName evidence="16">Coagulation factor III</fullName>
    </alternativeName>
</protein>
<evidence type="ECO:0000313" key="21">
    <source>
        <dbReference type="EMBL" id="KAF3698827.1"/>
    </source>
</evidence>
<evidence type="ECO:0000256" key="12">
    <source>
        <dbReference type="ARBA" id="ARBA00023139"/>
    </source>
</evidence>
<feature type="domain" description="Fibronectin type-III" evidence="19">
    <location>
        <begin position="7"/>
        <end position="103"/>
    </location>
</feature>
<keyword evidence="14" id="KW-0325">Glycoprotein</keyword>
<sequence>MASLKIVLYLGVYLSFRITAMAENNVPKAENVHWMSLDFKTTLTWTNKPYKYRYSVRYTWDERDWHDCPDCTLISATECDLTACLNASDRTYMADIQTESLDNNLDTDDLPHTFSPTFNLYKESNISTVKFTVKRKDDSRVTVNITDTLTGIHQNGKQLTIRDVLKKDLEYKIIYYKSGSTGKRDMTSHLSVVDVPNLDAGLSYCFMVAAYISSRPPASQHGTWSQQQCTKEESHVHDLKIGTWVGVVFSLAAVIVIIVTVVVLCCRKQNKTIQTSQSSQPI</sequence>
<keyword evidence="11 17" id="KW-0472">Membrane</keyword>
<keyword evidence="22" id="KW-1185">Reference proteome</keyword>
<evidence type="ECO:0000256" key="17">
    <source>
        <dbReference type="SAM" id="Phobius"/>
    </source>
</evidence>
<proteinExistence type="inferred from homology"/>
<dbReference type="PANTHER" id="PTHR20859">
    <property type="entry name" value="INTERFERON/INTERLEUKIN RECEPTOR"/>
    <property type="match status" value="1"/>
</dbReference>
<keyword evidence="8 18" id="KW-0732">Signal</keyword>
<dbReference type="AlphaFoldDB" id="A0A6G1Q8K3"/>
<evidence type="ECO:0000256" key="10">
    <source>
        <dbReference type="ARBA" id="ARBA00023084"/>
    </source>
</evidence>
<feature type="domain" description="Interferon/interleukin receptor" evidence="20">
    <location>
        <begin position="131"/>
        <end position="232"/>
    </location>
</feature>
<dbReference type="PANTHER" id="PTHR20859:SF22">
    <property type="entry name" value="TISSUE FACTOR"/>
    <property type="match status" value="1"/>
</dbReference>
<dbReference type="GO" id="GO:0007596">
    <property type="term" value="P:blood coagulation"/>
    <property type="evidence" value="ECO:0007669"/>
    <property type="project" value="UniProtKB-KW"/>
</dbReference>
<keyword evidence="13" id="KW-1015">Disulfide bond</keyword>
<evidence type="ECO:0000256" key="16">
    <source>
        <dbReference type="ARBA" id="ARBA00031171"/>
    </source>
</evidence>
<evidence type="ECO:0000256" key="6">
    <source>
        <dbReference type="ARBA" id="ARBA00022692"/>
    </source>
</evidence>